<dbReference type="Proteomes" id="UP000186698">
    <property type="component" value="Chromosome 2L"/>
</dbReference>
<dbReference type="GeneID" id="121399866"/>
<organism evidence="1 2">
    <name type="scientific">Xenopus laevis</name>
    <name type="common">African clawed frog</name>
    <dbReference type="NCBI Taxonomy" id="8355"/>
    <lineage>
        <taxon>Eukaryota</taxon>
        <taxon>Metazoa</taxon>
        <taxon>Chordata</taxon>
        <taxon>Craniata</taxon>
        <taxon>Vertebrata</taxon>
        <taxon>Euteleostomi</taxon>
        <taxon>Amphibia</taxon>
        <taxon>Batrachia</taxon>
        <taxon>Anura</taxon>
        <taxon>Pipoidea</taxon>
        <taxon>Pipidae</taxon>
        <taxon>Xenopodinae</taxon>
        <taxon>Xenopus</taxon>
        <taxon>Xenopus</taxon>
    </lineage>
</organism>
<keyword evidence="1" id="KW-1185">Reference proteome</keyword>
<dbReference type="AlphaFoldDB" id="A0A8J1M8I2"/>
<sequence length="93" mass="10905">MSHIDLCEVRNWLTANMDRTKEREMDMDGLYQDLLDRPSSVFFDKHDKKLCPKVCCQVEAQRRNSVWISADLSPWILRTTGFIQSWEKEALAG</sequence>
<dbReference type="RefSeq" id="XP_041437641.1">
    <property type="nucleotide sequence ID" value="XM_041581707.1"/>
</dbReference>
<accession>A0A8J1M8I2</accession>
<dbReference type="PANTHER" id="PTHR34179:SF1">
    <property type="entry name" value="TUMOR PROTEIN P53-INDUCIBLE PROTEIN 13"/>
    <property type="match status" value="1"/>
</dbReference>
<protein>
    <submittedName>
        <fullName evidence="2">Uncharacterized protein LOC121399866 isoform X2</fullName>
    </submittedName>
</protein>
<dbReference type="GO" id="GO:0005737">
    <property type="term" value="C:cytoplasm"/>
    <property type="evidence" value="ECO:0007669"/>
    <property type="project" value="TreeGrafter"/>
</dbReference>
<evidence type="ECO:0000313" key="2">
    <source>
        <dbReference type="RefSeq" id="XP_041437641.1"/>
    </source>
</evidence>
<dbReference type="PANTHER" id="PTHR34179">
    <property type="entry name" value="TUMOR PROTEIN P53-INDUCIBLE PROTEIN 13"/>
    <property type="match status" value="1"/>
</dbReference>
<proteinExistence type="predicted"/>
<evidence type="ECO:0000313" key="1">
    <source>
        <dbReference type="Proteomes" id="UP000186698"/>
    </source>
</evidence>
<gene>
    <name evidence="2" type="primary">LOC121399866</name>
</gene>
<name>A0A8J1M8I2_XENLA</name>
<reference evidence="2" key="1">
    <citation type="submission" date="2025-08" db="UniProtKB">
        <authorList>
            <consortium name="RefSeq"/>
        </authorList>
    </citation>
    <scope>IDENTIFICATION</scope>
    <source>
        <strain evidence="2">J_2021</strain>
        <tissue evidence="2">Erythrocytes</tissue>
    </source>
</reference>